<organism evidence="1">
    <name type="scientific">viral metagenome</name>
    <dbReference type="NCBI Taxonomy" id="1070528"/>
    <lineage>
        <taxon>unclassified sequences</taxon>
        <taxon>metagenomes</taxon>
        <taxon>organismal metagenomes</taxon>
    </lineage>
</organism>
<gene>
    <name evidence="1" type="ORF">TM448B06978_0006</name>
</gene>
<proteinExistence type="predicted"/>
<name>A0A6M3Y4S4_9ZZZZ</name>
<reference evidence="1" key="1">
    <citation type="submission" date="2020-03" db="EMBL/GenBank/DDBJ databases">
        <title>The deep terrestrial virosphere.</title>
        <authorList>
            <person name="Holmfeldt K."/>
            <person name="Nilsson E."/>
            <person name="Simone D."/>
            <person name="Lopez-Fernandez M."/>
            <person name="Wu X."/>
            <person name="de Brujin I."/>
            <person name="Lundin D."/>
            <person name="Andersson A."/>
            <person name="Bertilsson S."/>
            <person name="Dopson M."/>
        </authorList>
    </citation>
    <scope>NUCLEOTIDE SEQUENCE</scope>
    <source>
        <strain evidence="1">TM448B06978</strain>
    </source>
</reference>
<accession>A0A6M3Y4S4</accession>
<sequence length="101" mass="11424">MVVKVGNRISRPSDWTEVEPGQWEIKTHMLVEGKPVKVTHVAFGNVQCMICGEPIQAITGESDKCNECFHARARYLQGKKLSRAWTNRIREWIQGDGEKGA</sequence>
<dbReference type="EMBL" id="MT145161">
    <property type="protein sequence ID" value="QJI04238.1"/>
    <property type="molecule type" value="Genomic_DNA"/>
</dbReference>
<evidence type="ECO:0000313" key="1">
    <source>
        <dbReference type="EMBL" id="QJI04238.1"/>
    </source>
</evidence>
<protein>
    <submittedName>
        <fullName evidence="1">Uncharacterized protein</fullName>
    </submittedName>
</protein>
<dbReference type="AlphaFoldDB" id="A0A6M3Y4S4"/>